<dbReference type="PATRIC" id="fig|348824.6.peg.5368"/>
<dbReference type="AlphaFoldDB" id="W6RQN5"/>
<dbReference type="KEGG" id="rhl:LPU83_pLPU83c_0611"/>
<protein>
    <submittedName>
        <fullName evidence="1">Uncharacterized protein</fullName>
    </submittedName>
</protein>
<organism evidence="1 2">
    <name type="scientific">Rhizobium favelukesii</name>
    <dbReference type="NCBI Taxonomy" id="348824"/>
    <lineage>
        <taxon>Bacteria</taxon>
        <taxon>Pseudomonadati</taxon>
        <taxon>Pseudomonadota</taxon>
        <taxon>Alphaproteobacteria</taxon>
        <taxon>Hyphomicrobiales</taxon>
        <taxon>Rhizobiaceae</taxon>
        <taxon>Rhizobium/Agrobacterium group</taxon>
        <taxon>Rhizobium</taxon>
    </lineage>
</organism>
<reference evidence="1" key="1">
    <citation type="submission" date="2013-11" db="EMBL/GenBank/DDBJ databases">
        <title>Draft genome sequence of the broad-host-range Rhizobium sp. LPU83 strain, a member of the low-genetic diversity Oregon-like Rhizobium sp. group.</title>
        <authorList>
            <person name="Wibberg D."/>
            <person name="Puehler A."/>
            <person name="Schlueter A."/>
        </authorList>
    </citation>
    <scope>NUCLEOTIDE SEQUENCE [LARGE SCALE GENOMIC DNA]</scope>
    <source>
        <strain evidence="1">LPU83</strain>
        <plasmid evidence="1">pLPU83c</plasmid>
    </source>
</reference>
<evidence type="ECO:0000313" key="2">
    <source>
        <dbReference type="Proteomes" id="UP000019443"/>
    </source>
</evidence>
<gene>
    <name evidence="1" type="ORF">LPU83_pLPU83c_0611</name>
</gene>
<proteinExistence type="predicted"/>
<name>W6RQN5_9HYPH</name>
<dbReference type="Proteomes" id="UP000019443">
    <property type="component" value="Plasmid pLPU83c"/>
</dbReference>
<accession>W6RQN5</accession>
<keyword evidence="1" id="KW-0614">Plasmid</keyword>
<dbReference type="EMBL" id="HG916854">
    <property type="protein sequence ID" value="CDM61173.1"/>
    <property type="molecule type" value="Genomic_DNA"/>
</dbReference>
<geneLocation type="plasmid" evidence="1 2">
    <name>pLPU83c</name>
</geneLocation>
<sequence length="40" mass="4646">MGEGTFVEVLPSWWWDWLHSSSNCFVMTGRLFKEQAKAAI</sequence>
<dbReference type="HOGENOM" id="CLU_3295518_0_0_5"/>
<keyword evidence="2" id="KW-1185">Reference proteome</keyword>
<evidence type="ECO:0000313" key="1">
    <source>
        <dbReference type="EMBL" id="CDM61173.1"/>
    </source>
</evidence>